<gene>
    <name evidence="24" type="ORF">UY3_12251</name>
</gene>
<dbReference type="PROSITE" id="PS51848">
    <property type="entry name" value="BMERB"/>
    <property type="match status" value="1"/>
</dbReference>
<dbReference type="PROSITE" id="PS00129">
    <property type="entry name" value="GLYCOSYL_HYDROL_F31_1"/>
    <property type="match status" value="1"/>
</dbReference>
<dbReference type="SUPFAM" id="SSF46689">
    <property type="entry name" value="Homeodomain-like"/>
    <property type="match status" value="1"/>
</dbReference>
<feature type="region of interest" description="Disordered" evidence="17">
    <location>
        <begin position="2279"/>
        <end position="2300"/>
    </location>
</feature>
<keyword evidence="10" id="KW-0325">Glycoprotein</keyword>
<dbReference type="InterPro" id="IPR000519">
    <property type="entry name" value="P_trefoil_dom"/>
</dbReference>
<dbReference type="SMART" id="SM00389">
    <property type="entry name" value="HOX"/>
    <property type="match status" value="1"/>
</dbReference>
<dbReference type="InterPro" id="IPR000322">
    <property type="entry name" value="Glyco_hydro_31_TIM"/>
</dbReference>
<dbReference type="InterPro" id="IPR036872">
    <property type="entry name" value="CH_dom_sf"/>
</dbReference>
<dbReference type="SMART" id="SM00132">
    <property type="entry name" value="LIM"/>
    <property type="match status" value="1"/>
</dbReference>
<dbReference type="GO" id="GO:0034474">
    <property type="term" value="P:U2 snRNA 3'-end processing"/>
    <property type="evidence" value="ECO:0007669"/>
    <property type="project" value="InterPro"/>
</dbReference>
<dbReference type="SMART" id="SM01203">
    <property type="entry name" value="DUF3585"/>
    <property type="match status" value="1"/>
</dbReference>
<evidence type="ECO:0000256" key="2">
    <source>
        <dbReference type="ARBA" id="ARBA00007806"/>
    </source>
</evidence>
<dbReference type="InterPro" id="IPR025887">
    <property type="entry name" value="Glyco_hydro_31_N_dom"/>
</dbReference>
<dbReference type="Gene3D" id="3.20.20.80">
    <property type="entry name" value="Glycosidases"/>
    <property type="match status" value="1"/>
</dbReference>
<dbReference type="InterPro" id="IPR053966">
    <property type="entry name" value="INTS1_INTS2-bd"/>
</dbReference>
<evidence type="ECO:0000256" key="4">
    <source>
        <dbReference type="ARBA" id="ARBA00022737"/>
    </source>
</evidence>
<evidence type="ECO:0000256" key="18">
    <source>
        <dbReference type="SAM" id="Phobius"/>
    </source>
</evidence>
<name>M7AYI6_CHEMY</name>
<dbReference type="SUPFAM" id="SSF57492">
    <property type="entry name" value="Trefoil"/>
    <property type="match status" value="1"/>
</dbReference>
<dbReference type="SUPFAM" id="SSF51445">
    <property type="entry name" value="(Trans)glycosidases"/>
    <property type="match status" value="1"/>
</dbReference>
<dbReference type="Pfam" id="PF00307">
    <property type="entry name" value="CH"/>
    <property type="match status" value="1"/>
</dbReference>
<dbReference type="SMART" id="SM00018">
    <property type="entry name" value="PD"/>
    <property type="match status" value="1"/>
</dbReference>
<feature type="domain" description="P-type" evidence="22">
    <location>
        <begin position="73"/>
        <end position="126"/>
    </location>
</feature>
<feature type="compositionally biased region" description="Low complexity" evidence="17">
    <location>
        <begin position="3568"/>
        <end position="3595"/>
    </location>
</feature>
<dbReference type="GO" id="GO:0032039">
    <property type="term" value="C:integrator complex"/>
    <property type="evidence" value="ECO:0007669"/>
    <property type="project" value="InterPro"/>
</dbReference>
<keyword evidence="12 15" id="KW-0371">Homeobox</keyword>
<feature type="DNA-binding region" description="Homeobox" evidence="12">
    <location>
        <begin position="3164"/>
        <end position="3244"/>
    </location>
</feature>
<comment type="caution">
    <text evidence="14">Lacks conserved residue(s) required for the propagation of feature annotation.</text>
</comment>
<feature type="region of interest" description="Disordered" evidence="17">
    <location>
        <begin position="999"/>
        <end position="1021"/>
    </location>
</feature>
<evidence type="ECO:0000256" key="7">
    <source>
        <dbReference type="ARBA" id="ARBA00023038"/>
    </source>
</evidence>
<dbReference type="InterPro" id="IPR030459">
    <property type="entry name" value="Glyco_hydro_31_CS"/>
</dbReference>
<evidence type="ECO:0000256" key="11">
    <source>
        <dbReference type="ARBA" id="ARBA00023295"/>
    </source>
</evidence>
<proteinExistence type="inferred from homology"/>
<keyword evidence="6 13" id="KW-0862">Zinc</keyword>
<reference evidence="25" key="1">
    <citation type="journal article" date="2013" name="Nat. Genet.">
        <title>The draft genomes of soft-shell turtle and green sea turtle yield insights into the development and evolution of the turtle-specific body plan.</title>
        <authorList>
            <person name="Wang Z."/>
            <person name="Pascual-Anaya J."/>
            <person name="Zadissa A."/>
            <person name="Li W."/>
            <person name="Niimura Y."/>
            <person name="Huang Z."/>
            <person name="Li C."/>
            <person name="White S."/>
            <person name="Xiong Z."/>
            <person name="Fang D."/>
            <person name="Wang B."/>
            <person name="Ming Y."/>
            <person name="Chen Y."/>
            <person name="Zheng Y."/>
            <person name="Kuraku S."/>
            <person name="Pignatelli M."/>
            <person name="Herrero J."/>
            <person name="Beal K."/>
            <person name="Nozawa M."/>
            <person name="Li Q."/>
            <person name="Wang J."/>
            <person name="Zhang H."/>
            <person name="Yu L."/>
            <person name="Shigenobu S."/>
            <person name="Wang J."/>
            <person name="Liu J."/>
            <person name="Flicek P."/>
            <person name="Searle S."/>
            <person name="Wang J."/>
            <person name="Kuratani S."/>
            <person name="Yin Y."/>
            <person name="Aken B."/>
            <person name="Zhang G."/>
            <person name="Irie N."/>
        </authorList>
    </citation>
    <scope>NUCLEOTIDE SEQUENCE [LARGE SCALE GENOMIC DNA]</scope>
</reference>
<dbReference type="InterPro" id="IPR038902">
    <property type="entry name" value="INTS1"/>
</dbReference>
<dbReference type="Gene3D" id="1.10.10.60">
    <property type="entry name" value="Homeodomain-like"/>
    <property type="match status" value="1"/>
</dbReference>
<dbReference type="Gene3D" id="2.10.110.10">
    <property type="entry name" value="Cysteine Rich Protein"/>
    <property type="match status" value="1"/>
</dbReference>
<dbReference type="Pfam" id="PF12432">
    <property type="entry name" value="INTS1_RP2B-bd"/>
    <property type="match status" value="1"/>
</dbReference>
<feature type="domain" description="Calponin-homology (CH)" evidence="19">
    <location>
        <begin position="3296"/>
        <end position="3394"/>
    </location>
</feature>
<feature type="region of interest" description="Disordered" evidence="17">
    <location>
        <begin position="1871"/>
        <end position="1895"/>
    </location>
</feature>
<dbReference type="GO" id="GO:0005975">
    <property type="term" value="P:carbohydrate metabolic process"/>
    <property type="evidence" value="ECO:0007669"/>
    <property type="project" value="InterPro"/>
</dbReference>
<dbReference type="SUPFAM" id="SSF47576">
    <property type="entry name" value="Calponin-homology domain, CH-domain"/>
    <property type="match status" value="1"/>
</dbReference>
<dbReference type="InterPro" id="IPR022735">
    <property type="entry name" value="bMERB_dom"/>
</dbReference>
<keyword evidence="5" id="KW-0378">Hydrolase</keyword>
<dbReference type="Gene3D" id="2.60.40.1760">
    <property type="entry name" value="glycosyl hydrolase (family 31)"/>
    <property type="match status" value="1"/>
</dbReference>
<comment type="subcellular location">
    <subcellularLocation>
        <location evidence="1">Membrane</location>
    </subcellularLocation>
    <subcellularLocation>
        <location evidence="12 15">Nucleus</location>
    </subcellularLocation>
</comment>
<evidence type="ECO:0000313" key="25">
    <source>
        <dbReference type="Proteomes" id="UP000031443"/>
    </source>
</evidence>
<dbReference type="eggNOG" id="KOG4596">
    <property type="taxonomic scope" value="Eukaryota"/>
</dbReference>
<evidence type="ECO:0000259" key="22">
    <source>
        <dbReference type="PROSITE" id="PS51448"/>
    </source>
</evidence>
<feature type="compositionally biased region" description="Basic and acidic residues" evidence="17">
    <location>
        <begin position="3416"/>
        <end position="3427"/>
    </location>
</feature>
<evidence type="ECO:0000256" key="14">
    <source>
        <dbReference type="PROSITE-ProRule" id="PRU00779"/>
    </source>
</evidence>
<feature type="compositionally biased region" description="Acidic residues" evidence="17">
    <location>
        <begin position="1873"/>
        <end position="1882"/>
    </location>
</feature>
<keyword evidence="11" id="KW-0326">Glycosidase</keyword>
<dbReference type="Pfam" id="PF22929">
    <property type="entry name" value="INTS1_INTS2-bd"/>
    <property type="match status" value="1"/>
</dbReference>
<keyword evidence="8 18" id="KW-0472">Membrane</keyword>
<dbReference type="GO" id="GO:0003677">
    <property type="term" value="F:DNA binding"/>
    <property type="evidence" value="ECO:0007669"/>
    <property type="project" value="UniProtKB-UniRule"/>
</dbReference>
<evidence type="ECO:0000313" key="24">
    <source>
        <dbReference type="EMBL" id="EMP30621.1"/>
    </source>
</evidence>
<dbReference type="FunFam" id="3.20.20.80:FF:000016">
    <property type="entry name" value="Maltase-glucoamylase, intestinal"/>
    <property type="match status" value="1"/>
</dbReference>
<evidence type="ECO:0000256" key="17">
    <source>
        <dbReference type="SAM" id="MobiDB-lite"/>
    </source>
</evidence>
<feature type="compositionally biased region" description="Polar residues" evidence="17">
    <location>
        <begin position="3613"/>
        <end position="3627"/>
    </location>
</feature>
<evidence type="ECO:0000259" key="19">
    <source>
        <dbReference type="PROSITE" id="PS50021"/>
    </source>
</evidence>
<keyword evidence="18" id="KW-0812">Transmembrane</keyword>
<evidence type="ECO:0000256" key="3">
    <source>
        <dbReference type="ARBA" id="ARBA00022723"/>
    </source>
</evidence>
<keyword evidence="25" id="KW-1185">Reference proteome</keyword>
<evidence type="ECO:0000259" key="21">
    <source>
        <dbReference type="PROSITE" id="PS50071"/>
    </source>
</evidence>
<feature type="domain" description="LIM zinc-binding" evidence="20">
    <location>
        <begin position="3474"/>
        <end position="3536"/>
    </location>
</feature>
<dbReference type="CDD" id="cd14752">
    <property type="entry name" value="GH31_N"/>
    <property type="match status" value="1"/>
</dbReference>
<evidence type="ECO:0000256" key="5">
    <source>
        <dbReference type="ARBA" id="ARBA00022801"/>
    </source>
</evidence>
<dbReference type="PROSITE" id="PS50021">
    <property type="entry name" value="CH"/>
    <property type="match status" value="1"/>
</dbReference>
<dbReference type="SUPFAM" id="SSF51011">
    <property type="entry name" value="Glycosyl hydrolase domain"/>
    <property type="match status" value="1"/>
</dbReference>
<dbReference type="FunFam" id="2.60.40.1760:FF:000001">
    <property type="entry name" value="Maltase-glucoamylase, intestinal"/>
    <property type="match status" value="1"/>
</dbReference>
<evidence type="ECO:0000256" key="13">
    <source>
        <dbReference type="PROSITE-ProRule" id="PRU00125"/>
    </source>
</evidence>
<dbReference type="InterPro" id="IPR001715">
    <property type="entry name" value="CH_dom"/>
</dbReference>
<dbReference type="GO" id="GO:0030246">
    <property type="term" value="F:carbohydrate binding"/>
    <property type="evidence" value="ECO:0007669"/>
    <property type="project" value="InterPro"/>
</dbReference>
<dbReference type="InterPro" id="IPR022145">
    <property type="entry name" value="INTS1_RPB2-bd"/>
</dbReference>
<feature type="compositionally biased region" description="Basic and acidic residues" evidence="17">
    <location>
        <begin position="3864"/>
        <end position="3891"/>
    </location>
</feature>
<dbReference type="Pfam" id="PF12130">
    <property type="entry name" value="bMERB_dom"/>
    <property type="match status" value="1"/>
</dbReference>
<dbReference type="InterPro" id="IPR044913">
    <property type="entry name" value="P_trefoil_dom_sf"/>
</dbReference>
<dbReference type="SUPFAM" id="SSF57716">
    <property type="entry name" value="Glucocorticoid receptor-like (DNA-binding domain)"/>
    <property type="match status" value="1"/>
</dbReference>
<dbReference type="Pfam" id="PF13802">
    <property type="entry name" value="Gal_mutarotas_2"/>
    <property type="match status" value="1"/>
</dbReference>
<dbReference type="Pfam" id="PF00046">
    <property type="entry name" value="Homeodomain"/>
    <property type="match status" value="1"/>
</dbReference>
<feature type="coiled-coil region" evidence="16">
    <location>
        <begin position="3928"/>
        <end position="3955"/>
    </location>
</feature>
<dbReference type="PROSITE" id="PS50023">
    <property type="entry name" value="LIM_DOMAIN_2"/>
    <property type="match status" value="1"/>
</dbReference>
<dbReference type="CDD" id="cd09444">
    <property type="entry name" value="LIM_Mical_like_1"/>
    <property type="match status" value="1"/>
</dbReference>
<keyword evidence="7 13" id="KW-0440">LIM domain</keyword>
<dbReference type="GO" id="GO:0090599">
    <property type="term" value="F:alpha-glucosidase activity"/>
    <property type="evidence" value="ECO:0007669"/>
    <property type="project" value="UniProtKB-ARBA"/>
</dbReference>
<dbReference type="EMBL" id="KB548907">
    <property type="protein sequence ID" value="EMP30621.1"/>
    <property type="molecule type" value="Genomic_DNA"/>
</dbReference>
<evidence type="ECO:0000259" key="23">
    <source>
        <dbReference type="PROSITE" id="PS51848"/>
    </source>
</evidence>
<comment type="similarity">
    <text evidence="2">Belongs to the glycosyl hydrolase 31 family.</text>
</comment>
<dbReference type="InterPro" id="IPR011013">
    <property type="entry name" value="Gal_mutarotase_sf_dom"/>
</dbReference>
<dbReference type="InterPro" id="IPR017853">
    <property type="entry name" value="GH"/>
</dbReference>
<feature type="region of interest" description="Disordered" evidence="17">
    <location>
        <begin position="4068"/>
        <end position="4102"/>
    </location>
</feature>
<dbReference type="PROSITE" id="PS00707">
    <property type="entry name" value="GLYCOSYL_HYDROL_F31_2"/>
    <property type="match status" value="1"/>
</dbReference>
<evidence type="ECO:0000256" key="10">
    <source>
        <dbReference type="ARBA" id="ARBA00023180"/>
    </source>
</evidence>
<dbReference type="Gene3D" id="4.10.110.10">
    <property type="entry name" value="Spasmolytic Protein, domain 1"/>
    <property type="match status" value="1"/>
</dbReference>
<dbReference type="InterPro" id="IPR053965">
    <property type="entry name" value="INTS1_R4"/>
</dbReference>
<dbReference type="SUPFAM" id="SSF74650">
    <property type="entry name" value="Galactose mutarotase-like"/>
    <property type="match status" value="1"/>
</dbReference>
<feature type="compositionally biased region" description="Basic and acidic residues" evidence="17">
    <location>
        <begin position="3771"/>
        <end position="3782"/>
    </location>
</feature>
<dbReference type="Pfam" id="PF22927">
    <property type="entry name" value="INT1_R3"/>
    <property type="match status" value="1"/>
</dbReference>
<feature type="domain" description="BMERB" evidence="23">
    <location>
        <begin position="3918"/>
        <end position="4065"/>
    </location>
</feature>
<feature type="compositionally biased region" description="Basic residues" evidence="17">
    <location>
        <begin position="4082"/>
        <end position="4102"/>
    </location>
</feature>
<dbReference type="STRING" id="8469.M7AYI6"/>
<feature type="transmembrane region" description="Helical" evidence="18">
    <location>
        <begin position="37"/>
        <end position="59"/>
    </location>
</feature>
<feature type="region of interest" description="Disordered" evidence="17">
    <location>
        <begin position="3530"/>
        <end position="3903"/>
    </location>
</feature>
<dbReference type="PROSITE" id="PS51448">
    <property type="entry name" value="P_TREFOIL_2"/>
    <property type="match status" value="1"/>
</dbReference>
<evidence type="ECO:0000259" key="20">
    <source>
        <dbReference type="PROSITE" id="PS50023"/>
    </source>
</evidence>
<dbReference type="InterPro" id="IPR053964">
    <property type="entry name" value="INT1_R3"/>
</dbReference>
<keyword evidence="4" id="KW-0677">Repeat</keyword>
<dbReference type="InterPro" id="IPR001356">
    <property type="entry name" value="HD"/>
</dbReference>
<dbReference type="GO" id="GO:0016020">
    <property type="term" value="C:membrane"/>
    <property type="evidence" value="ECO:0007669"/>
    <property type="project" value="UniProtKB-SubCell"/>
</dbReference>
<evidence type="ECO:0000256" key="16">
    <source>
        <dbReference type="SAM" id="Coils"/>
    </source>
</evidence>
<keyword evidence="12 15" id="KW-0539">Nucleus</keyword>
<dbReference type="InterPro" id="IPR013780">
    <property type="entry name" value="Glyco_hydro_b"/>
</dbReference>
<sequence length="4102" mass="458963">MKSYQKLATDVPQPTESYAEEESIDGKPRYLRKLSTWWLGVGLLMMVAGLLSGVTMWVLRQASGGHCGQTPLEKCSVVPEPLRFDCYPERNVVVTKELCESRGCCFIERDQLLGSRSGVPWCFYPPDFPSYTLESLNQTELGMVGLLRRKVKAYYPRDIERLKLSVEFETDTRLHIKITDSTSPRFEVPLEVPQAMKRAENPIYSLEFSKEPFGLLLRRRASGTVLLNTTVAPLIFADQFLQISTVLPSKFLYGLGEHRSSFLHSLNWTTLTLWARDVPPMESYNLYGAHPFYLLMEEGGAAHGVFLLNSNAMEVALQPAPALTWRTIGGVLDFYIFLGPDPNMVIQQYQQVIGFPAMPPFWGLGFHLCRWGYGTSNETWQIVKAMRNYQIPQDAQWNDIDYMEGYRDFTFDPMKFDTLQQLVEDLHKHGQYYVIILDPGISSTNPPGSYWPYDEGLRRGIFINTTQGQTLIGQVWPGFTAFPDFSNPDTYQWWLENLNRFHARVPFDGLWIDMNEPSNFKDGSVDGCSPGKLDNPPYMPAVLGNSLSAKTVCASAKQSASVHYNLHNLYGLMEAKATASALIQIRGKRPLVISRSTFPSQGRYSGHWLGDNRSKWKDMYWSVPGVLSFNLFGIPLVGADICGFSGTTSEELCTRWMQLGAFYPFARNHNTQNEKAQDPVAFGSVARTAMKEVLLTSSTGHTCRATPSLDPCSSSSCYPLLVLRFGGTGPVQAAGPRGQWHQQVSSEAPSSRCRFPQDVITYSIDKQFLWGRSLLVTPVLEPGVDSVIGYFPRGVWYDYYTGSSVNSSGESLKMAAPLDHINLHIWEGAILPTQKPGSTTWVSSGNSLRLIAALSQNASAWGDLFWDDGESLDTFERGDYSYLVFNVTQNIFTSTVLHANVEATYITVDVLSVYGVRDKPSRVTVNGKENPFSYLENQTLQVTLRRGGPGGMNRPKPATVRRPSAVPKPSAHPPPGDFIALGSKGQANDSKAAVTLLKPAPAGLPSERKREGSTALSSASSLTGLTKRPKLCSTPPLSALGRLAEAAVAEKRAISPSIKEPSVIPIEVVPTVLVDEIEAAEAEGNDDRIEGVLCGAAKQLKMNRAKPDPTLYLSLMYLAKIKPNIFATEGVIEALCSLLRRDASINFKAKGNSLVSVLACNLLMAAYEEDENWPEIFVKVYIEDSLGERIWVDSPHCKTFVDNIQTAFSTKMPPKSMLLHGEVGRSGGDLSAGSSPHPAMAEEEDSQSELLIAEEKMSPEQEGQLMPRYEDLAESVEEYVLDMLRDQLNRRQPMDNVSRNLLRLLTATCGYKEVRLMAVQRLEMWLQNPKLTRPAQDLLMSVCMNCNTHGSEDMEVISNLIKIRLKPKVLLNHYMLCVRELLNAHRDNLGTMVKFVIFNELSNARNPNNMQILYTVLQHSSELAPKFLAMVFQDLLTNKDDYLRASRALLREIIKQTKHEINFQAFCLGLMQERKEAQYTDMEFKERFVIHITDLLAVSMMLGITAQVKEAGIAWDKGEKKNLEVLRSFQNQIAAIQRDAVWWLHTVVPSISKLAPKDYVHCLHKVLFTEQPETYYKWDNWPPESDRNFFLRLCSEVPILEDTLMRILVIGLSRSPLGPADAMELADHLVKRAAAVQADDVEVLRVERIQLIDAVLNLCTYHHPENIQLPPGYQPPNLAISTLYWKAWPLLLVVAAFNPENIGLAAWEEYPTLKMLMEMVMTNNYSYPPCTLTDEETRTEMINRELQISQREKQEILAFEGHLAAASTKQTITESSSLLLSQLTSLDPQGPPRRPPPHVLEQVKSLNQSLRLGHLLCRSRHPDFLLNIIQRQASSQSMPWLADLVQSSEGSLDVLPVQCLCEFLLHDAADESASGEEEEEGESKEQRAKKRQRQQKQRQLLGRLQDLLLGPRADEQTTCEVLDYFLRRLSSSQVASRVLAMKGLSLVLSEGGLRDREEKEHPMEEDSGDSELLQGYQWLHRDLPRLPLFDSVRATTSIALQQAIHMETDPQTISAYLVYLSQHAPIEDQGQHNDLSLDVARLIVERSTIMSHLFSKLSYCAESEAVLVALLSIFSCYVKRMRQSKEGEEVYSWSESQDQVFLRWSSGETATMHILVVHAMVILLTLGPPQGEGDFCALLDIWFPEKKPLPTAFLVDTSEEALLLPDWLKLRMIRSEVPRLVDAALQDLEPQQLLLFVQSFGIPVSSMSKLLQYLDQAVSHDPQTLEQNIMDKTLQDLEPQQLLLFVQSFGIPVSSMSKLLQYLDQAVSHDPQTLEQNIMDKNGADTPKAKTSPETPQGQSRIRALTQIRVLGPEDDLAGMFLQLFPLNPDPRWQNSNPRPISLALQQALGQELARIRQGNTQVTGISVRLLQAVAALMNSPHSGALVMAMHRNHFISCPLLRQLCQYQRCVPQDTAFSSLFFKVLMQMLQWLENPAVEDGPLRAQLKSFAVQYSSRHRISDVRGGFLHLAEALAFRRDPDVISSTVRAIIATLKSGEKCNVEPELISKVLQGLIETQSPYMEELLTVLFSVTIETTARFPAMRPIAVVSSLLLQEKEETPVKKELDSSSAEAARLGPSSGLLNDWLEMLDPEVISSCPDLQQKLLFSWNTTKGYSGSQVPSFRPYLLALLTHQSSWTTLHQCIRILLCKNREQRFDPTASLDFLWACIHIPRIWQGRDQRTPQKRREEFVLQLKASELISLVELILAESETRSQNTEEASCTLIQSRLPLLLSCCHGDLESIKKVTEYLTGCIQQWGSSSVGKRCQDLLLQLYLQLPELLVPMPETLLTREGAADSSTCKLDALVHRFITLLAEASDSKSAESRVWDANMACRKLAVAHPILLLRHLPMIAALLHGRVHLNFQEFRQQNHLTFFIHVLGILELLQPQVFQSEHQGALWDCLLSFIRLLLNYRKSSRHLAAFITKFVQFIHKYITCNAQAAVSFLQKHSDPLHDLSSDNSDLVMLKSLLAGLSLPSKSGVLDRGSEEEKDDEAAAGSLPLVSVSLFTPLTPAEMAPYMKRLSRGQTVEDILEVLSDVDEMSRRRPEILSFFATNLQRLMSSSEESCRNLAFSLALRSIQNNPSIAADFLPTFMYCLGSRDFEVVQTALRNLPEYTLLCQAPLFSYQLFQPCSAPEPCKQALLLASQDAGLGELGDFSEEARPQKQRRARANYSSWQLEELESAFETTRYPDVFMREALALRLDLIEARVQPCRCSSPIGTGARGTHLGPGKVWFQNRRAKLRRQLKLQGRALDRALTRDLSASGHKKPQAPQEIEGSRCTQVTLPRFRPQQRGLETMAAIKNLQLWCKQQCEGYRDVSITNMTTSFRDGLAFCAILHRHKPDLIDFNVLSKENVYENNSLGGIPALLDAEDMVALRVPDRLSILTYVSQYYNYFHGRSPIGGLSGIKRPTSESSEEPPGKKAISEPIKRTPVSSPAPPPPAAKINPARPGQDLPKENPPVTSKRILVDSGNLRSSSCAICGNHVHLVQRHLVDGKLYHRNCFRCKQCSNTLQSGAYKTGTEPGTYICTSHQQPTSLWNSGPRSIENKPTVTSGDPQKVLVKSSQLNKGTSSTSDSPSSTVPSRSPAGSSSSSGPKSLNAPWSSSAGNKSDCREGTTSPSWTASGAKTQQARKKFFESSGGTSESSTAKSPATKDQGLPPLPSQAASKTTSGIRFSGANSGGTEKDKARQHLTLALPGSNAPANRPGGIRSSGSPLPSRQSPDRKIQANKPGHTKKPEHAVIEPSSKSPGNKVGVWAATQNGEKGPATLRPADTGRKPDWKDTRVGGVNANEDKSENPASWRSILKPVANKDSNQGVPKKPVDSSKVTNNIALSPAQGKEKSPSSIATPTYKDTVLSAALPQKKKLIPDKDLLSDGRKWGEPPVPAKEKESSQSKRVSAPVKPPAPKIFQTLMSNEVASPTKLQEDYIPEEEIQEKVREIEKQLDELELKGVDMEKHLRDCEGDDSEDALMVDWFKLIHEKQLLLRLESELMYKSKQQKLEEKQWNIESELRRLMDKPEEQKTYMEKKREKELLDSYLNTVNDRNDIVECLDEDRLRELEEDQMLADMLRKLDASPESQEPNKRKSKFRWSKIWKQKSKKKAQQ</sequence>
<dbReference type="PANTHER" id="PTHR21224">
    <property type="entry name" value="INTEGRATOR COMPLEX SUBUNIT 1"/>
    <property type="match status" value="1"/>
</dbReference>
<feature type="compositionally biased region" description="Polar residues" evidence="17">
    <location>
        <begin position="3709"/>
        <end position="3718"/>
    </location>
</feature>
<evidence type="ECO:0000256" key="15">
    <source>
        <dbReference type="RuleBase" id="RU000682"/>
    </source>
</evidence>
<dbReference type="Pfam" id="PF21365">
    <property type="entry name" value="Glyco_hydro_31_3rd"/>
    <property type="match status" value="1"/>
</dbReference>
<dbReference type="PROSITE" id="PS00478">
    <property type="entry name" value="LIM_DOMAIN_1"/>
    <property type="match status" value="1"/>
</dbReference>
<feature type="compositionally biased region" description="Polar residues" evidence="17">
    <location>
        <begin position="3662"/>
        <end position="3680"/>
    </location>
</feature>
<feature type="region of interest" description="Disordered" evidence="17">
    <location>
        <begin position="946"/>
        <end position="975"/>
    </location>
</feature>
<accession>M7AYI6</accession>
<dbReference type="Gene3D" id="2.60.40.1180">
    <property type="entry name" value="Golgi alpha-mannosidase II"/>
    <property type="match status" value="2"/>
</dbReference>
<dbReference type="InterPro" id="IPR009057">
    <property type="entry name" value="Homeodomain-like_sf"/>
</dbReference>
<feature type="compositionally biased region" description="Low complexity" evidence="17">
    <location>
        <begin position="3635"/>
        <end position="3645"/>
    </location>
</feature>
<feature type="region of interest" description="Disordered" evidence="17">
    <location>
        <begin position="3403"/>
        <end position="3461"/>
    </location>
</feature>
<dbReference type="Pfam" id="PF22928">
    <property type="entry name" value="INTS1_R4"/>
    <property type="match status" value="1"/>
</dbReference>
<keyword evidence="18" id="KW-1133">Transmembrane helix</keyword>
<dbReference type="InterPro" id="IPR030458">
    <property type="entry name" value="Glyco_hydro_31_AS"/>
</dbReference>
<dbReference type="PANTHER" id="PTHR21224:SF1">
    <property type="entry name" value="INTEGRATOR COMPLEX SUBUNIT 1"/>
    <property type="match status" value="1"/>
</dbReference>
<evidence type="ECO:0000256" key="1">
    <source>
        <dbReference type="ARBA" id="ARBA00004370"/>
    </source>
</evidence>
<dbReference type="SMART" id="SM00033">
    <property type="entry name" value="CH"/>
    <property type="match status" value="1"/>
</dbReference>
<dbReference type="PROSITE" id="PS50071">
    <property type="entry name" value="HOMEOBOX_2"/>
    <property type="match status" value="1"/>
</dbReference>
<evidence type="ECO:0000256" key="9">
    <source>
        <dbReference type="ARBA" id="ARBA00023157"/>
    </source>
</evidence>
<protein>
    <submittedName>
        <fullName evidence="24">Integrator complex subunit 1</fullName>
    </submittedName>
</protein>
<evidence type="ECO:0000256" key="8">
    <source>
        <dbReference type="ARBA" id="ARBA00023136"/>
    </source>
</evidence>
<keyword evidence="16" id="KW-0175">Coiled coil</keyword>
<dbReference type="GO" id="GO:0046872">
    <property type="term" value="F:metal ion binding"/>
    <property type="evidence" value="ECO:0007669"/>
    <property type="project" value="UniProtKB-KW"/>
</dbReference>
<evidence type="ECO:0000256" key="6">
    <source>
        <dbReference type="ARBA" id="ARBA00022833"/>
    </source>
</evidence>
<dbReference type="CDD" id="cd00111">
    <property type="entry name" value="Trefoil"/>
    <property type="match status" value="1"/>
</dbReference>
<dbReference type="Pfam" id="PF01055">
    <property type="entry name" value="Glyco_hydro_31_2nd"/>
    <property type="match status" value="1"/>
</dbReference>
<feature type="compositionally biased region" description="Polar residues" evidence="17">
    <location>
        <begin position="3530"/>
        <end position="3553"/>
    </location>
</feature>
<keyword evidence="12 15" id="KW-0238">DNA-binding</keyword>
<dbReference type="InterPro" id="IPR048395">
    <property type="entry name" value="Glyco_hydro_31_C"/>
</dbReference>
<keyword evidence="3 13" id="KW-0479">Metal-binding</keyword>
<feature type="domain" description="Homeobox" evidence="21">
    <location>
        <begin position="3162"/>
        <end position="3243"/>
    </location>
</feature>
<dbReference type="CDD" id="cd00086">
    <property type="entry name" value="homeodomain"/>
    <property type="match status" value="1"/>
</dbReference>
<keyword evidence="9" id="KW-1015">Disulfide bond</keyword>
<dbReference type="InterPro" id="IPR001781">
    <property type="entry name" value="Znf_LIM"/>
</dbReference>
<evidence type="ECO:0000256" key="12">
    <source>
        <dbReference type="PROSITE-ProRule" id="PRU00108"/>
    </source>
</evidence>
<feature type="region of interest" description="Disordered" evidence="17">
    <location>
        <begin position="1"/>
        <end position="20"/>
    </location>
</feature>
<dbReference type="CDD" id="cd06602">
    <property type="entry name" value="GH31_MGAM_SI_GAA"/>
    <property type="match status" value="1"/>
</dbReference>
<organism evidence="24 25">
    <name type="scientific">Chelonia mydas</name>
    <name type="common">Green sea-turtle</name>
    <name type="synonym">Chelonia agassizi</name>
    <dbReference type="NCBI Taxonomy" id="8469"/>
    <lineage>
        <taxon>Eukaryota</taxon>
        <taxon>Metazoa</taxon>
        <taxon>Chordata</taxon>
        <taxon>Craniata</taxon>
        <taxon>Vertebrata</taxon>
        <taxon>Euteleostomi</taxon>
        <taxon>Archelosauria</taxon>
        <taxon>Testudinata</taxon>
        <taxon>Testudines</taxon>
        <taxon>Cryptodira</taxon>
        <taxon>Durocryptodira</taxon>
        <taxon>Americhelydia</taxon>
        <taxon>Chelonioidea</taxon>
        <taxon>Cheloniidae</taxon>
        <taxon>Chelonia</taxon>
    </lineage>
</organism>
<dbReference type="Pfam" id="PF00088">
    <property type="entry name" value="Trefoil"/>
    <property type="match status" value="1"/>
</dbReference>
<dbReference type="Gene3D" id="1.10.418.10">
    <property type="entry name" value="Calponin-like domain"/>
    <property type="match status" value="1"/>
</dbReference>
<dbReference type="Pfam" id="PF00412">
    <property type="entry name" value="LIM"/>
    <property type="match status" value="1"/>
</dbReference>
<dbReference type="Proteomes" id="UP000031443">
    <property type="component" value="Unassembled WGS sequence"/>
</dbReference>